<gene>
    <name evidence="2" type="ORF">g.17028</name>
</gene>
<dbReference type="EMBL" id="GBXI01010003">
    <property type="protein sequence ID" value="JAD04289.1"/>
    <property type="molecule type" value="Transcribed_RNA"/>
</dbReference>
<dbReference type="AlphaFoldDB" id="A0A0A1WZ40"/>
<evidence type="ECO:0000313" key="2">
    <source>
        <dbReference type="EMBL" id="JAD04289.1"/>
    </source>
</evidence>
<organism evidence="2">
    <name type="scientific">Zeugodacus cucurbitae</name>
    <name type="common">Melon fruit fly</name>
    <name type="synonym">Bactrocera cucurbitae</name>
    <dbReference type="NCBI Taxonomy" id="28588"/>
    <lineage>
        <taxon>Eukaryota</taxon>
        <taxon>Metazoa</taxon>
        <taxon>Ecdysozoa</taxon>
        <taxon>Arthropoda</taxon>
        <taxon>Hexapoda</taxon>
        <taxon>Insecta</taxon>
        <taxon>Pterygota</taxon>
        <taxon>Neoptera</taxon>
        <taxon>Endopterygota</taxon>
        <taxon>Diptera</taxon>
        <taxon>Brachycera</taxon>
        <taxon>Muscomorpha</taxon>
        <taxon>Tephritoidea</taxon>
        <taxon>Tephritidae</taxon>
        <taxon>Zeugodacus</taxon>
        <taxon>Zeugodacus</taxon>
    </lineage>
</organism>
<proteinExistence type="predicted"/>
<protein>
    <submittedName>
        <fullName evidence="2">Uncharacterized protein</fullName>
    </submittedName>
</protein>
<feature type="compositionally biased region" description="Basic and acidic residues" evidence="1">
    <location>
        <begin position="89"/>
        <end position="101"/>
    </location>
</feature>
<accession>A0A0A1WZ40</accession>
<feature type="compositionally biased region" description="Polar residues" evidence="1">
    <location>
        <begin position="70"/>
        <end position="88"/>
    </location>
</feature>
<feature type="region of interest" description="Disordered" evidence="1">
    <location>
        <begin position="70"/>
        <end position="111"/>
    </location>
</feature>
<reference evidence="2" key="1">
    <citation type="submission" date="2014-11" db="EMBL/GenBank/DDBJ databases">
        <authorList>
            <person name="Geib S."/>
        </authorList>
    </citation>
    <scope>NUCLEOTIDE SEQUENCE</scope>
</reference>
<evidence type="ECO:0000256" key="1">
    <source>
        <dbReference type="SAM" id="MobiDB-lite"/>
    </source>
</evidence>
<sequence length="249" mass="28447">MSKQQLTAASGNSDKAEVVKIQTTKLPQTSKLSPAKIQYTFYQPHLSQPPTDYMFLDDNPTLKTSTQLQTATRVEQKPGTNLQPSPNKQRLESGASRKDSYDSTDDNPELSLKSKLMEEWEVCQTQEKDSNESVKGSRDDIRSEKSVCITMEPTEQTPLSPRRCSVEGKHLHMYVLTCIIIHFKGKFIPQKNQLPPSKRKPTTVERGYLLWQLQKTGDEVDHLETIMKRTVERKQLETETENVTLEHNV</sequence>
<name>A0A0A1WZ40_ZEUCU</name>
<reference evidence="2" key="2">
    <citation type="journal article" date="2015" name="Gigascience">
        <title>Reconstructing a comprehensive transcriptome assembly of a white-pupal translocated strain of the pest fruit fly Bactrocera cucurbitae.</title>
        <authorList>
            <person name="Sim S.B."/>
            <person name="Calla B."/>
            <person name="Hall B."/>
            <person name="DeRego T."/>
            <person name="Geib S.M."/>
        </authorList>
    </citation>
    <scope>NUCLEOTIDE SEQUENCE</scope>
</reference>